<dbReference type="PANTHER" id="PTHR45138">
    <property type="entry name" value="REGULATORY COMPONENTS OF SENSORY TRANSDUCTION SYSTEM"/>
    <property type="match status" value="1"/>
</dbReference>
<keyword evidence="4" id="KW-0472">Membrane</keyword>
<dbReference type="InterPro" id="IPR050469">
    <property type="entry name" value="Diguanylate_Cyclase"/>
</dbReference>
<name>A0A411HG51_9GAMM</name>
<dbReference type="Proteomes" id="UP000291562">
    <property type="component" value="Chromosome"/>
</dbReference>
<evidence type="ECO:0000256" key="1">
    <source>
        <dbReference type="ARBA" id="ARBA00001946"/>
    </source>
</evidence>
<accession>A0A411HG51</accession>
<comment type="catalytic activity">
    <reaction evidence="3">
        <text>2 GTP = 3',3'-c-di-GMP + 2 diphosphate</text>
        <dbReference type="Rhea" id="RHEA:24898"/>
        <dbReference type="ChEBI" id="CHEBI:33019"/>
        <dbReference type="ChEBI" id="CHEBI:37565"/>
        <dbReference type="ChEBI" id="CHEBI:58805"/>
        <dbReference type="EC" id="2.7.7.65"/>
    </reaction>
</comment>
<dbReference type="InterPro" id="IPR000160">
    <property type="entry name" value="GGDEF_dom"/>
</dbReference>
<evidence type="ECO:0000256" key="2">
    <source>
        <dbReference type="ARBA" id="ARBA00012528"/>
    </source>
</evidence>
<protein>
    <recommendedName>
        <fullName evidence="2">diguanylate cyclase</fullName>
        <ecNumber evidence="2">2.7.7.65</ecNumber>
    </recommendedName>
</protein>
<dbReference type="Gene3D" id="2.130.10.10">
    <property type="entry name" value="YVTN repeat-like/Quinoprotein amine dehydrogenase"/>
    <property type="match status" value="3"/>
</dbReference>
<dbReference type="GO" id="GO:0052621">
    <property type="term" value="F:diguanylate cyclase activity"/>
    <property type="evidence" value="ECO:0007669"/>
    <property type="project" value="UniProtKB-EC"/>
</dbReference>
<keyword evidence="7" id="KW-1185">Reference proteome</keyword>
<dbReference type="InterPro" id="IPR015943">
    <property type="entry name" value="WD40/YVTN_repeat-like_dom_sf"/>
</dbReference>
<keyword evidence="4" id="KW-0812">Transmembrane</keyword>
<comment type="cofactor">
    <cofactor evidence="1">
        <name>Mg(2+)</name>
        <dbReference type="ChEBI" id="CHEBI:18420"/>
    </cofactor>
</comment>
<keyword evidence="4" id="KW-1133">Transmembrane helix</keyword>
<gene>
    <name evidence="6" type="ORF">ELE36_03260</name>
</gene>
<dbReference type="PANTHER" id="PTHR45138:SF9">
    <property type="entry name" value="DIGUANYLATE CYCLASE DGCM-RELATED"/>
    <property type="match status" value="1"/>
</dbReference>
<feature type="domain" description="GGDEF" evidence="5">
    <location>
        <begin position="900"/>
        <end position="1038"/>
    </location>
</feature>
<dbReference type="EC" id="2.7.7.65" evidence="2"/>
<proteinExistence type="predicted"/>
<dbReference type="SUPFAM" id="SSF55073">
    <property type="entry name" value="Nucleotide cyclase"/>
    <property type="match status" value="1"/>
</dbReference>
<dbReference type="AlphaFoldDB" id="A0A411HG51"/>
<dbReference type="InterPro" id="IPR043128">
    <property type="entry name" value="Rev_trsase/Diguanyl_cyclase"/>
</dbReference>
<dbReference type="KEGG" id="xbc:ELE36_03260"/>
<evidence type="ECO:0000256" key="4">
    <source>
        <dbReference type="SAM" id="Phobius"/>
    </source>
</evidence>
<reference evidence="6 7" key="1">
    <citation type="submission" date="2019-01" db="EMBL/GenBank/DDBJ databases">
        <title>Pseudolysobacter antarctica gen. nov., sp. nov., isolated from Fildes Peninsula, Antarctica.</title>
        <authorList>
            <person name="Wei Z."/>
            <person name="Peng F."/>
        </authorList>
    </citation>
    <scope>NUCLEOTIDE SEQUENCE [LARGE SCALE GENOMIC DNA]</scope>
    <source>
        <strain evidence="6 7">AQ6-296</strain>
    </source>
</reference>
<dbReference type="SUPFAM" id="SSF63829">
    <property type="entry name" value="Calcium-dependent phosphotriesterase"/>
    <property type="match status" value="1"/>
</dbReference>
<evidence type="ECO:0000256" key="3">
    <source>
        <dbReference type="ARBA" id="ARBA00034247"/>
    </source>
</evidence>
<dbReference type="EMBL" id="CP035704">
    <property type="protein sequence ID" value="QBB69472.1"/>
    <property type="molecule type" value="Genomic_DNA"/>
</dbReference>
<organism evidence="6 7">
    <name type="scientific">Pseudolysobacter antarcticus</name>
    <dbReference type="NCBI Taxonomy" id="2511995"/>
    <lineage>
        <taxon>Bacteria</taxon>
        <taxon>Pseudomonadati</taxon>
        <taxon>Pseudomonadota</taxon>
        <taxon>Gammaproteobacteria</taxon>
        <taxon>Lysobacterales</taxon>
        <taxon>Rhodanobacteraceae</taxon>
        <taxon>Pseudolysobacter</taxon>
    </lineage>
</organism>
<dbReference type="PROSITE" id="PS50887">
    <property type="entry name" value="GGDEF"/>
    <property type="match status" value="1"/>
</dbReference>
<dbReference type="Gene3D" id="3.30.70.270">
    <property type="match status" value="1"/>
</dbReference>
<dbReference type="OrthoDB" id="176203at2"/>
<dbReference type="CDD" id="cd01949">
    <property type="entry name" value="GGDEF"/>
    <property type="match status" value="1"/>
</dbReference>
<dbReference type="NCBIfam" id="TIGR00254">
    <property type="entry name" value="GGDEF"/>
    <property type="match status" value="1"/>
</dbReference>
<dbReference type="Pfam" id="PF07494">
    <property type="entry name" value="Reg_prop"/>
    <property type="match status" value="1"/>
</dbReference>
<dbReference type="InterPro" id="IPR013783">
    <property type="entry name" value="Ig-like_fold"/>
</dbReference>
<evidence type="ECO:0000313" key="7">
    <source>
        <dbReference type="Proteomes" id="UP000291562"/>
    </source>
</evidence>
<evidence type="ECO:0000313" key="6">
    <source>
        <dbReference type="EMBL" id="QBB69472.1"/>
    </source>
</evidence>
<dbReference type="InterPro" id="IPR029787">
    <property type="entry name" value="Nucleotide_cyclase"/>
</dbReference>
<dbReference type="Pfam" id="PF00990">
    <property type="entry name" value="GGDEF"/>
    <property type="match status" value="1"/>
</dbReference>
<dbReference type="InterPro" id="IPR011110">
    <property type="entry name" value="Reg_prop"/>
</dbReference>
<dbReference type="Gene3D" id="2.60.40.10">
    <property type="entry name" value="Immunoglobulins"/>
    <property type="match status" value="1"/>
</dbReference>
<dbReference type="SMART" id="SM00267">
    <property type="entry name" value="GGDEF"/>
    <property type="match status" value="1"/>
</dbReference>
<dbReference type="FunFam" id="3.30.70.270:FF:000001">
    <property type="entry name" value="Diguanylate cyclase domain protein"/>
    <property type="match status" value="1"/>
</dbReference>
<sequence>MTADSARAPATAILIGRCRPGSARRSWHLLLRVFGFVMLLWLPHARALETVAGPALTAESELRWTGYRRFSSREGLPQNSVSALAQDRDGFVYAGTEDGVARYDGRSWRAVPMPDIARHAFVLRLLAGADGSLWVGTDQAGLVHYAHGVMTPVPLPAGATETDIEALAVAADDAVYVGTSRSLYRCDQHTCRELVAARGLEVAVLLPGITADGPCLWIGTNEDGLYRLDGISRTDHEPTLAAWHLGREDGLPNSAVRALVQWGGKEGRDLWIGTGRGLARLADQRLTLYTAVPGIVEGGVSVLLPGTTQKNGAVLYAGMSASGLAEIHADGSWLRHTRANGLPEEEIRSLLESDAASGAPVLWVGSRNSGIARRDVGTWSAFDERNGLPHRVVHGIGEITFPDGLHTHWISTSTGAVRWRDQHWEAWLPAKYASRVIYSMIRVGENIWVASNRGLIRIGPRDSQEYNSDNSKIPGVVVNDVSYDADGADAGSIWIGTHHGIARLRDGKLEKVEVPPLRQESFVRVFAHTALAGGGSQLWAAGEEGIAYRRDGNWSALPQDCLAHVSVMDLREQGSPGANHALWVAHRDGVTRIDLDHDLQCTTPNASVLPTEIIYQLQLDRLGRVYLFGYQGVVRLTPDATAPGDVQRMRSERFTMEDGLPAMEFNRGASLLDSDGRIWADSIEGAVLYDPAAERAPPPPRPLRLLSAQIEGDGANQRLRDGAVLDANANNVVFEFALLSYQRDHLTRYRTELEGLDETRDEWTATGVRSYNRLPAGDFTFRVYARDGFGVEAVPITLKFSVRLPWWRTPWAVVMYALALIAFGMLVDRWRTRALERRARALEAEVALRTRALADANDQLQRASLTDPLTGLWNRRYFDLELPRESERALQRALAGEKHADLTLVLLDLDHFKSINDRYGHPVGDAVLVELAVRLQAVMRSSDLALRWGGEEFLIVFRDAHFDAAAMLIKRLLAAVSEQPFIGPYHRIDVTCSIGWAMFPFRHDQAHALSMQQVLALADEALYRAKDDGRNCAYAAVPDGKLTAWQRSGGGAAIKPPVLPALPTT</sequence>
<evidence type="ECO:0000259" key="5">
    <source>
        <dbReference type="PROSITE" id="PS50887"/>
    </source>
</evidence>
<feature type="transmembrane region" description="Helical" evidence="4">
    <location>
        <begin position="806"/>
        <end position="827"/>
    </location>
</feature>